<comment type="caution">
    <text evidence="4">The sequence shown here is derived from an EMBL/GenBank/DDBJ whole genome shotgun (WGS) entry which is preliminary data.</text>
</comment>
<reference evidence="4 5" key="1">
    <citation type="submission" date="2022-10" db="EMBL/GenBank/DDBJ databases">
        <title>Roseococcus glaciei nov., sp. nov., isolated from glacier.</title>
        <authorList>
            <person name="Liu Q."/>
            <person name="Xin Y.-H."/>
        </authorList>
    </citation>
    <scope>NUCLEOTIDE SEQUENCE [LARGE SCALE GENOMIC DNA]</scope>
    <source>
        <strain evidence="4 5">MDT2-1-1</strain>
    </source>
</reference>
<organism evidence="4 5">
    <name type="scientific">Sabulicella glaciei</name>
    <dbReference type="NCBI Taxonomy" id="2984948"/>
    <lineage>
        <taxon>Bacteria</taxon>
        <taxon>Pseudomonadati</taxon>
        <taxon>Pseudomonadota</taxon>
        <taxon>Alphaproteobacteria</taxon>
        <taxon>Acetobacterales</taxon>
        <taxon>Acetobacteraceae</taxon>
        <taxon>Sabulicella</taxon>
    </lineage>
</organism>
<dbReference type="Gene3D" id="1.20.1260.10">
    <property type="match status" value="1"/>
</dbReference>
<feature type="domain" description="DUF305" evidence="3">
    <location>
        <begin position="25"/>
        <end position="201"/>
    </location>
</feature>
<feature type="signal peptide" evidence="2">
    <location>
        <begin position="1"/>
        <end position="25"/>
    </location>
</feature>
<keyword evidence="2" id="KW-0732">Signal</keyword>
<dbReference type="InterPro" id="IPR012347">
    <property type="entry name" value="Ferritin-like"/>
</dbReference>
<dbReference type="InterPro" id="IPR005183">
    <property type="entry name" value="DUF305_CopM-like"/>
</dbReference>
<sequence length="207" mass="22115">MPSATIRATFAVAVLAVGGASLAVAQGMQNHGGHGSAPAQAAPHQAAPTSEQVEQMMGMMQHLTPEQMAQVYGAMRQRMTPEMHGQMMRRMGHGGMRHGAAPVQPGSGAHDHGAVPAQGADASPSTAALQAANEKMHRDMAIQFTGDADRDFAAAMIPHHQGAIDMARVQLQYGRDPEMRRTAEAVAREQEREIAELRAFLQRPANR</sequence>
<evidence type="ECO:0000259" key="3">
    <source>
        <dbReference type="Pfam" id="PF03713"/>
    </source>
</evidence>
<feature type="region of interest" description="Disordered" evidence="1">
    <location>
        <begin position="96"/>
        <end position="121"/>
    </location>
</feature>
<proteinExistence type="predicted"/>
<name>A0ABT3P1I5_9PROT</name>
<dbReference type="EMBL" id="JAPFQI010000031">
    <property type="protein sequence ID" value="MCW8088274.1"/>
    <property type="molecule type" value="Genomic_DNA"/>
</dbReference>
<evidence type="ECO:0000256" key="2">
    <source>
        <dbReference type="SAM" id="SignalP"/>
    </source>
</evidence>
<accession>A0ABT3P1I5</accession>
<dbReference type="PANTHER" id="PTHR36933">
    <property type="entry name" value="SLL0788 PROTEIN"/>
    <property type="match status" value="1"/>
</dbReference>
<evidence type="ECO:0000256" key="1">
    <source>
        <dbReference type="SAM" id="MobiDB-lite"/>
    </source>
</evidence>
<dbReference type="Proteomes" id="UP001526430">
    <property type="component" value="Unassembled WGS sequence"/>
</dbReference>
<evidence type="ECO:0000313" key="4">
    <source>
        <dbReference type="EMBL" id="MCW8088274.1"/>
    </source>
</evidence>
<feature type="compositionally biased region" description="Low complexity" evidence="1">
    <location>
        <begin position="36"/>
        <end position="48"/>
    </location>
</feature>
<protein>
    <submittedName>
        <fullName evidence="4">DUF305 domain-containing protein</fullName>
    </submittedName>
</protein>
<dbReference type="RefSeq" id="WP_301592472.1">
    <property type="nucleotide sequence ID" value="NZ_JAPFQI010000031.1"/>
</dbReference>
<feature type="region of interest" description="Disordered" evidence="1">
    <location>
        <begin position="29"/>
        <end position="48"/>
    </location>
</feature>
<dbReference type="Pfam" id="PF03713">
    <property type="entry name" value="DUF305"/>
    <property type="match status" value="1"/>
</dbReference>
<gene>
    <name evidence="4" type="ORF">OF850_22040</name>
</gene>
<dbReference type="PANTHER" id="PTHR36933:SF1">
    <property type="entry name" value="SLL0788 PROTEIN"/>
    <property type="match status" value="1"/>
</dbReference>
<evidence type="ECO:0000313" key="5">
    <source>
        <dbReference type="Proteomes" id="UP001526430"/>
    </source>
</evidence>
<feature type="chain" id="PRO_5046075158" evidence="2">
    <location>
        <begin position="26"/>
        <end position="207"/>
    </location>
</feature>
<keyword evidence="5" id="KW-1185">Reference proteome</keyword>